<dbReference type="InterPro" id="IPR013763">
    <property type="entry name" value="Cyclin-like_dom"/>
</dbReference>
<evidence type="ECO:0000259" key="8">
    <source>
        <dbReference type="SMART" id="SM00385"/>
    </source>
</evidence>
<evidence type="ECO:0000256" key="4">
    <source>
        <dbReference type="ARBA" id="ARBA00022833"/>
    </source>
</evidence>
<keyword evidence="5" id="KW-0805">Transcription regulation</keyword>
<dbReference type="PANTHER" id="PTHR11618">
    <property type="entry name" value="TRANSCRIPTION INITIATION FACTOR IIB-RELATED"/>
    <property type="match status" value="1"/>
</dbReference>
<keyword evidence="10" id="KW-1185">Reference proteome</keyword>
<comment type="caution">
    <text evidence="9">The sequence shown here is derived from an EMBL/GenBank/DDBJ whole genome shotgun (WGS) entry which is preliminary data.</text>
</comment>
<dbReference type="InterPro" id="IPR000812">
    <property type="entry name" value="TFIIB"/>
</dbReference>
<evidence type="ECO:0000256" key="6">
    <source>
        <dbReference type="ARBA" id="ARBA00023163"/>
    </source>
</evidence>
<evidence type="ECO:0000256" key="5">
    <source>
        <dbReference type="ARBA" id="ARBA00023015"/>
    </source>
</evidence>
<dbReference type="GO" id="GO:0097550">
    <property type="term" value="C:transcription preinitiation complex"/>
    <property type="evidence" value="ECO:0007669"/>
    <property type="project" value="TreeGrafter"/>
</dbReference>
<evidence type="ECO:0000256" key="1">
    <source>
        <dbReference type="ARBA" id="ARBA00010857"/>
    </source>
</evidence>
<dbReference type="SMART" id="SM00385">
    <property type="entry name" value="CYCLIN"/>
    <property type="match status" value="2"/>
</dbReference>
<dbReference type="GO" id="GO:0070897">
    <property type="term" value="P:transcription preinitiation complex assembly"/>
    <property type="evidence" value="ECO:0007669"/>
    <property type="project" value="InterPro"/>
</dbReference>
<keyword evidence="3" id="KW-0479">Metal-binding</keyword>
<name>M0JK47_9EURY</name>
<dbReference type="GO" id="GO:0017025">
    <property type="term" value="F:TBP-class protein binding"/>
    <property type="evidence" value="ECO:0007669"/>
    <property type="project" value="InterPro"/>
</dbReference>
<keyword evidence="9" id="KW-0648">Protein biosynthesis</keyword>
<evidence type="ECO:0000256" key="2">
    <source>
        <dbReference type="ARBA" id="ARBA00022737"/>
    </source>
</evidence>
<dbReference type="Gene3D" id="1.10.472.170">
    <property type="match status" value="1"/>
</dbReference>
<dbReference type="Gene3D" id="1.10.472.10">
    <property type="entry name" value="Cyclin-like"/>
    <property type="match status" value="1"/>
</dbReference>
<keyword evidence="3" id="KW-0863">Zinc-finger</keyword>
<keyword evidence="9" id="KW-0396">Initiation factor</keyword>
<sequence>MATRDVYERQFDESCGKSCGDASCPECGGQVITDAGERRCQSCGLIIDGHGIDRGPEWQSFERDERKRVGAPRTPTRHDHGLATEIGRHVDANGTPIPGERRQQLSRLRTQHSRSRYQSSRERRLAHGLDEVRRLAGALDLPDSLRDQACRCFRSAQQADLLPGRSIEAVAAASVHAACRCAGLSRTLGEVVPLARVAESRVRSAYNALNTELGLPAKPVTPVEFVPRVADALDVTDQIRRRARSLAEASSSEWAHRGANPHTVAAACVYTAAAERDWPLTQARVAAVSDASVKTIRTHHQTLCGEDWERQR</sequence>
<keyword evidence="6" id="KW-0804">Transcription</keyword>
<dbReference type="Pfam" id="PF08271">
    <property type="entry name" value="Zn_Ribbon_TF"/>
    <property type="match status" value="1"/>
</dbReference>
<evidence type="ECO:0000313" key="9">
    <source>
        <dbReference type="EMBL" id="EMA08045.1"/>
    </source>
</evidence>
<dbReference type="SUPFAM" id="SSF47954">
    <property type="entry name" value="Cyclin-like"/>
    <property type="match status" value="2"/>
</dbReference>
<feature type="domain" description="Cyclin-like" evidence="8">
    <location>
        <begin position="130"/>
        <end position="211"/>
    </location>
</feature>
<comment type="similarity">
    <text evidence="1">Belongs to the TFIIB family.</text>
</comment>
<dbReference type="RefSeq" id="WP_004967743.1">
    <property type="nucleotide sequence ID" value="NZ_AOLP01000002.1"/>
</dbReference>
<dbReference type="AlphaFoldDB" id="M0JK47"/>
<dbReference type="GO" id="GO:0008270">
    <property type="term" value="F:zinc ion binding"/>
    <property type="evidence" value="ECO:0007669"/>
    <property type="project" value="UniProtKB-KW"/>
</dbReference>
<keyword evidence="4" id="KW-0862">Zinc</keyword>
<evidence type="ECO:0000256" key="3">
    <source>
        <dbReference type="ARBA" id="ARBA00022771"/>
    </source>
</evidence>
<dbReference type="GO" id="GO:0003743">
    <property type="term" value="F:translation initiation factor activity"/>
    <property type="evidence" value="ECO:0007669"/>
    <property type="project" value="UniProtKB-KW"/>
</dbReference>
<organism evidence="9 10">
    <name type="scientific">Haloferax denitrificans ATCC 35960</name>
    <dbReference type="NCBI Taxonomy" id="662478"/>
    <lineage>
        <taxon>Archaea</taxon>
        <taxon>Methanobacteriati</taxon>
        <taxon>Methanobacteriota</taxon>
        <taxon>Stenosarchaea group</taxon>
        <taxon>Halobacteria</taxon>
        <taxon>Halobacteriales</taxon>
        <taxon>Haloferacaceae</taxon>
        <taxon>Haloferax</taxon>
    </lineage>
</organism>
<protein>
    <submittedName>
        <fullName evidence="9">Transcription initiation factor TFB</fullName>
    </submittedName>
</protein>
<evidence type="ECO:0000313" key="10">
    <source>
        <dbReference type="Proteomes" id="UP000011553"/>
    </source>
</evidence>
<dbReference type="PRINTS" id="PR00685">
    <property type="entry name" value="TIFACTORIIB"/>
</dbReference>
<feature type="domain" description="Cyclin-like" evidence="8">
    <location>
        <begin position="224"/>
        <end position="305"/>
    </location>
</feature>
<dbReference type="Proteomes" id="UP000011553">
    <property type="component" value="Unassembled WGS sequence"/>
</dbReference>
<accession>M0JK47</accession>
<dbReference type="InterPro" id="IPR013137">
    <property type="entry name" value="Znf_TFIIB"/>
</dbReference>
<proteinExistence type="inferred from homology"/>
<dbReference type="InterPro" id="IPR036915">
    <property type="entry name" value="Cyclin-like_sf"/>
</dbReference>
<feature type="region of interest" description="Disordered" evidence="7">
    <location>
        <begin position="86"/>
        <end position="121"/>
    </location>
</feature>
<evidence type="ECO:0000256" key="7">
    <source>
        <dbReference type="SAM" id="MobiDB-lite"/>
    </source>
</evidence>
<dbReference type="SUPFAM" id="SSF57783">
    <property type="entry name" value="Zinc beta-ribbon"/>
    <property type="match status" value="1"/>
</dbReference>
<dbReference type="EMBL" id="AOLP01000002">
    <property type="protein sequence ID" value="EMA08045.1"/>
    <property type="molecule type" value="Genomic_DNA"/>
</dbReference>
<dbReference type="Pfam" id="PF00382">
    <property type="entry name" value="TFIIB"/>
    <property type="match status" value="2"/>
</dbReference>
<dbReference type="InterPro" id="IPR013150">
    <property type="entry name" value="TFIIB_cyclin"/>
</dbReference>
<gene>
    <name evidence="9" type="ORF">C438_02962</name>
</gene>
<dbReference type="PANTHER" id="PTHR11618:SF13">
    <property type="entry name" value="TRANSCRIPTION INITIATION FACTOR IIB"/>
    <property type="match status" value="1"/>
</dbReference>
<keyword evidence="2" id="KW-0677">Repeat</keyword>
<reference evidence="9 10" key="1">
    <citation type="journal article" date="2014" name="PLoS Genet.">
        <title>Phylogenetically driven sequencing of extremely halophilic archaea reveals strategies for static and dynamic osmo-response.</title>
        <authorList>
            <person name="Becker E.A."/>
            <person name="Seitzer P.M."/>
            <person name="Tritt A."/>
            <person name="Larsen D."/>
            <person name="Krusor M."/>
            <person name="Yao A.I."/>
            <person name="Wu D."/>
            <person name="Madern D."/>
            <person name="Eisen J.A."/>
            <person name="Darling A.E."/>
            <person name="Facciotti M.T."/>
        </authorList>
    </citation>
    <scope>NUCLEOTIDE SEQUENCE [LARGE SCALE GENOMIC DNA]</scope>
    <source>
        <strain evidence="9 10">ATCC 35960</strain>
    </source>
</reference>